<accession>A0A6A4PZM9</accession>
<dbReference type="PROSITE" id="PS51015">
    <property type="entry name" value="YDG"/>
    <property type="match status" value="1"/>
</dbReference>
<dbReference type="PROSITE" id="PS50867">
    <property type="entry name" value="PRE_SET"/>
    <property type="match status" value="1"/>
</dbReference>
<evidence type="ECO:0000313" key="11">
    <source>
        <dbReference type="Proteomes" id="UP000447434"/>
    </source>
</evidence>
<keyword evidence="6" id="KW-0156">Chromatin regulator</keyword>
<dbReference type="InterPro" id="IPR003616">
    <property type="entry name" value="Post-SET_dom"/>
</dbReference>
<dbReference type="InterPro" id="IPR036987">
    <property type="entry name" value="SRA-YDG_sf"/>
</dbReference>
<protein>
    <submittedName>
        <fullName evidence="10">Putative histone-lysine N-methyltransferase chromatin remodeling SET family</fullName>
    </submittedName>
</protein>
<keyword evidence="4 10" id="KW-0808">Transferase</keyword>
<dbReference type="GO" id="GO:0005634">
    <property type="term" value="C:nucleus"/>
    <property type="evidence" value="ECO:0007669"/>
    <property type="project" value="UniProtKB-SubCell"/>
</dbReference>
<dbReference type="Pfam" id="PF05033">
    <property type="entry name" value="Pre-SET"/>
    <property type="match status" value="1"/>
</dbReference>
<dbReference type="PROSITE" id="PS50868">
    <property type="entry name" value="POST_SET"/>
    <property type="match status" value="1"/>
</dbReference>
<dbReference type="PANTHER" id="PTHR45660:SF46">
    <property type="entry name" value="HISTONE-LYSINE N-METHYLTRANSFERASE, H3 LYSINE-9 SPECIFIC SUVH6"/>
    <property type="match status" value="1"/>
</dbReference>
<dbReference type="GO" id="GO:0000775">
    <property type="term" value="C:chromosome, centromeric region"/>
    <property type="evidence" value="ECO:0007669"/>
    <property type="project" value="UniProtKB-SubCell"/>
</dbReference>
<proteinExistence type="predicted"/>
<keyword evidence="3 10" id="KW-0489">Methyltransferase</keyword>
<dbReference type="Pfam" id="PF02182">
    <property type="entry name" value="SAD_SRA"/>
    <property type="match status" value="1"/>
</dbReference>
<evidence type="ECO:0000256" key="7">
    <source>
        <dbReference type="ARBA" id="ARBA00023242"/>
    </source>
</evidence>
<dbReference type="InterPro" id="IPR007728">
    <property type="entry name" value="Pre-SET_dom"/>
</dbReference>
<evidence type="ECO:0000256" key="5">
    <source>
        <dbReference type="ARBA" id="ARBA00022691"/>
    </source>
</evidence>
<dbReference type="InterPro" id="IPR025794">
    <property type="entry name" value="H3-K9-MeTrfase_plant"/>
</dbReference>
<dbReference type="AlphaFoldDB" id="A0A6A4PZM9"/>
<dbReference type="PROSITE" id="PS51575">
    <property type="entry name" value="SAM_MT43_SUVAR39_2"/>
    <property type="match status" value="1"/>
</dbReference>
<evidence type="ECO:0000256" key="8">
    <source>
        <dbReference type="ARBA" id="ARBA00023328"/>
    </source>
</evidence>
<dbReference type="PANTHER" id="PTHR45660">
    <property type="entry name" value="HISTONE-LYSINE N-METHYLTRANSFERASE SETMAR"/>
    <property type="match status" value="1"/>
</dbReference>
<keyword evidence="11" id="KW-1185">Reference proteome</keyword>
<dbReference type="Pfam" id="PF00856">
    <property type="entry name" value="SET"/>
    <property type="match status" value="1"/>
</dbReference>
<dbReference type="GO" id="GO:0003690">
    <property type="term" value="F:double-stranded DNA binding"/>
    <property type="evidence" value="ECO:0007669"/>
    <property type="project" value="TreeGrafter"/>
</dbReference>
<keyword evidence="2" id="KW-0158">Chromosome</keyword>
<dbReference type="SUPFAM" id="SSF88697">
    <property type="entry name" value="PUA domain-like"/>
    <property type="match status" value="1"/>
</dbReference>
<dbReference type="SMART" id="SM00466">
    <property type="entry name" value="SRA"/>
    <property type="match status" value="1"/>
</dbReference>
<evidence type="ECO:0000256" key="3">
    <source>
        <dbReference type="ARBA" id="ARBA00022603"/>
    </source>
</evidence>
<evidence type="ECO:0000256" key="4">
    <source>
        <dbReference type="ARBA" id="ARBA00022679"/>
    </source>
</evidence>
<dbReference type="SUPFAM" id="SSF82199">
    <property type="entry name" value="SET domain"/>
    <property type="match status" value="1"/>
</dbReference>
<dbReference type="InterPro" id="IPR046341">
    <property type="entry name" value="SET_dom_sf"/>
</dbReference>
<dbReference type="SMART" id="SM00508">
    <property type="entry name" value="PostSET"/>
    <property type="match status" value="1"/>
</dbReference>
<dbReference type="InterPro" id="IPR051357">
    <property type="entry name" value="H3K9_HMTase_SUVAR3-9"/>
</dbReference>
<gene>
    <name evidence="10" type="ORF">Lalb_Chr09g0324171</name>
</gene>
<dbReference type="Gene3D" id="2.170.270.10">
    <property type="entry name" value="SET domain"/>
    <property type="match status" value="1"/>
</dbReference>
<dbReference type="EMBL" id="WOCE01000009">
    <property type="protein sequence ID" value="KAE9606873.1"/>
    <property type="molecule type" value="Genomic_DNA"/>
</dbReference>
<sequence length="1064" mass="117165">MAASVNIGHSEEIFGKRSIENGGCTSLIRSMYKRRKISAIRDFPVGCGPLDSNVGPVSKVDVTGFVSANGTNIEHSGDDTVRNSKCEDDYQHSVLKKDSILNESLRQTTDCSLTNKNPVVASHHADGLPLANDESKNVESVGAEAMEDTRLTLGQTTDCNLKNRETADFCLKNEDPVVASHHVDGLPLANDDPAKVLLVSVEAMEDTGLIGIANSVKCVSFMPKSPSPVGGVALSGGLKSCCNGNVSGSSDCIEKAMTTRYAPRRKLSAVRDFPPLCGRNALRLSKDEHLNEISLDNKIPDQQNLTVDDNPLKKITATDVQEKDNNSQKENACKRKLVDVGKADPERSATKKVKKIDAFEHPHGSNHQVVRNFKTAVEEENQDVAQVERASGLAIIACPEVQSPEAKPLDMCTCQHELKGDFSGLQVSSDRKVVLGLMSKSECPWRSDKDFSISKMFGDKDSSISKMFGDNDSSISKATLKCKDVPNQSGQKPLKKKKENAASDGMDQLVVFQKDSLDPKENIEDFQVVPKSHGFNVNVPPFGHGNFGGHENDSTVTRNKVRETLRLFQVVSRKILQQVEGNSKGRANNSKRVDLQASKILKEKGKYVNTGKQILGSVPGVEVGDEFQYRVELLMIGLHRQSQGGIDYVKHNGKILATSIVASGGYADDLDNSDVLIYTGQGGNVMSSDKEPEDQKLERGNLALKNSSDEKNPVRVIRGYESMDRKAKTLVYDGLYLVESYWQDMGPHGKLVYKFRLRRIPGQPELALKEVKKSKKFKRREGLCVDDISHGKERIPVCAVNTVDDEKPPSFKYITSMIYPDGNLTRHEGCDCTNGCSDLNKCSCVVENGGEIPFNHNGAIVEAKPLVYECGPSCKCPSTCHNRVSQLGIKFQLEIFKTSTRGWGVRSLNSIPSGSFICEYIGELLEDKEAEQRTSNDEYLFDIGNNFTNSTLWDGLSTLMPDAQSSFLEVVKDGGFTIDAAEYGNVGRFINHSCSPNLYAQNVLYDHVDNSMPHIMLFAAENIPPLQELTYDYNYKIDQVFDSDGNIKRKDCYCGSVECTGRMY</sequence>
<dbReference type="InterPro" id="IPR001214">
    <property type="entry name" value="SET_dom"/>
</dbReference>
<keyword evidence="7 9" id="KW-0539">Nucleus</keyword>
<dbReference type="SMART" id="SM00317">
    <property type="entry name" value="SET"/>
    <property type="match status" value="1"/>
</dbReference>
<keyword evidence="5" id="KW-0949">S-adenosyl-L-methionine</keyword>
<dbReference type="InterPro" id="IPR003105">
    <property type="entry name" value="SRA_YDG"/>
</dbReference>
<keyword evidence="8" id="KW-0137">Centromere</keyword>
<dbReference type="PROSITE" id="PS50280">
    <property type="entry name" value="SET"/>
    <property type="match status" value="1"/>
</dbReference>
<comment type="subcellular location">
    <subcellularLocation>
        <location evidence="1">Chromosome</location>
        <location evidence="1">Centromere</location>
    </subcellularLocation>
    <subcellularLocation>
        <location evidence="9">Nucleus</location>
    </subcellularLocation>
</comment>
<comment type="caution">
    <text evidence="10">The sequence shown here is derived from an EMBL/GenBank/DDBJ whole genome shotgun (WGS) entry which is preliminary data.</text>
</comment>
<evidence type="ECO:0000256" key="9">
    <source>
        <dbReference type="PROSITE-ProRule" id="PRU00358"/>
    </source>
</evidence>
<evidence type="ECO:0000313" key="10">
    <source>
        <dbReference type="EMBL" id="KAE9606873.1"/>
    </source>
</evidence>
<dbReference type="OrthoDB" id="5792673at2759"/>
<dbReference type="SMART" id="SM00468">
    <property type="entry name" value="PreSET"/>
    <property type="match status" value="1"/>
</dbReference>
<dbReference type="GO" id="GO:0032259">
    <property type="term" value="P:methylation"/>
    <property type="evidence" value="ECO:0007669"/>
    <property type="project" value="UniProtKB-KW"/>
</dbReference>
<reference evidence="11" key="1">
    <citation type="journal article" date="2020" name="Nat. Commun.">
        <title>Genome sequence of the cluster root forming white lupin.</title>
        <authorList>
            <person name="Hufnagel B."/>
            <person name="Marques A."/>
            <person name="Soriano A."/>
            <person name="Marques L."/>
            <person name="Divol F."/>
            <person name="Doumas P."/>
            <person name="Sallet E."/>
            <person name="Mancinotti D."/>
            <person name="Carrere S."/>
            <person name="Marande W."/>
            <person name="Arribat S."/>
            <person name="Keller J."/>
            <person name="Huneau C."/>
            <person name="Blein T."/>
            <person name="Aime D."/>
            <person name="Laguerre M."/>
            <person name="Taylor J."/>
            <person name="Schubert V."/>
            <person name="Nelson M."/>
            <person name="Geu-Flores F."/>
            <person name="Crespi M."/>
            <person name="Gallardo-Guerrero K."/>
            <person name="Delaux P.-M."/>
            <person name="Salse J."/>
            <person name="Berges H."/>
            <person name="Guyot R."/>
            <person name="Gouzy J."/>
            <person name="Peret B."/>
        </authorList>
    </citation>
    <scope>NUCLEOTIDE SEQUENCE [LARGE SCALE GENOMIC DNA]</scope>
    <source>
        <strain evidence="11">cv. Amiga</strain>
    </source>
</reference>
<dbReference type="Proteomes" id="UP000447434">
    <property type="component" value="Chromosome 9"/>
</dbReference>
<dbReference type="InterPro" id="IPR015947">
    <property type="entry name" value="PUA-like_sf"/>
</dbReference>
<evidence type="ECO:0000256" key="1">
    <source>
        <dbReference type="ARBA" id="ARBA00004584"/>
    </source>
</evidence>
<dbReference type="GO" id="GO:0042054">
    <property type="term" value="F:histone methyltransferase activity"/>
    <property type="evidence" value="ECO:0007669"/>
    <property type="project" value="InterPro"/>
</dbReference>
<organism evidence="10 11">
    <name type="scientific">Lupinus albus</name>
    <name type="common">White lupine</name>
    <name type="synonym">Lupinus termis</name>
    <dbReference type="NCBI Taxonomy" id="3870"/>
    <lineage>
        <taxon>Eukaryota</taxon>
        <taxon>Viridiplantae</taxon>
        <taxon>Streptophyta</taxon>
        <taxon>Embryophyta</taxon>
        <taxon>Tracheophyta</taxon>
        <taxon>Spermatophyta</taxon>
        <taxon>Magnoliopsida</taxon>
        <taxon>eudicotyledons</taxon>
        <taxon>Gunneridae</taxon>
        <taxon>Pentapetalae</taxon>
        <taxon>rosids</taxon>
        <taxon>fabids</taxon>
        <taxon>Fabales</taxon>
        <taxon>Fabaceae</taxon>
        <taxon>Papilionoideae</taxon>
        <taxon>50 kb inversion clade</taxon>
        <taxon>genistoids sensu lato</taxon>
        <taxon>core genistoids</taxon>
        <taxon>Genisteae</taxon>
        <taxon>Lupinus</taxon>
    </lineage>
</organism>
<evidence type="ECO:0000256" key="2">
    <source>
        <dbReference type="ARBA" id="ARBA00022454"/>
    </source>
</evidence>
<dbReference type="GO" id="GO:0008270">
    <property type="term" value="F:zinc ion binding"/>
    <property type="evidence" value="ECO:0007669"/>
    <property type="project" value="InterPro"/>
</dbReference>
<name>A0A6A4PZM9_LUPAL</name>
<evidence type="ECO:0000256" key="6">
    <source>
        <dbReference type="ARBA" id="ARBA00022853"/>
    </source>
</evidence>
<dbReference type="Gene3D" id="2.30.280.10">
    <property type="entry name" value="SRA-YDG"/>
    <property type="match status" value="1"/>
</dbReference>